<accession>A0A7G5IKC6</accession>
<dbReference type="PANTHER" id="PTHR13061">
    <property type="entry name" value="DYNACTIN SUBUNIT P25"/>
    <property type="match status" value="1"/>
</dbReference>
<dbReference type="Gene3D" id="2.160.10.10">
    <property type="entry name" value="Hexapeptide repeat proteins"/>
    <property type="match status" value="1"/>
</dbReference>
<name>A0A7G5IKC6_9SPHN</name>
<dbReference type="CDD" id="cd04645">
    <property type="entry name" value="LbH_gamma_CA_like"/>
    <property type="match status" value="1"/>
</dbReference>
<evidence type="ECO:0000313" key="2">
    <source>
        <dbReference type="Proteomes" id="UP000515292"/>
    </source>
</evidence>
<organism evidence="1 2">
    <name type="scientific">Sandaracinobacteroides saxicola</name>
    <dbReference type="NCBI Taxonomy" id="2759707"/>
    <lineage>
        <taxon>Bacteria</taxon>
        <taxon>Pseudomonadati</taxon>
        <taxon>Pseudomonadota</taxon>
        <taxon>Alphaproteobacteria</taxon>
        <taxon>Sphingomonadales</taxon>
        <taxon>Sphingosinicellaceae</taxon>
        <taxon>Sandaracinobacteroides</taxon>
    </lineage>
</organism>
<dbReference type="EMBL" id="CP059851">
    <property type="protein sequence ID" value="QMW23818.1"/>
    <property type="molecule type" value="Genomic_DNA"/>
</dbReference>
<proteinExistence type="predicted"/>
<dbReference type="SUPFAM" id="SSF51161">
    <property type="entry name" value="Trimeric LpxA-like enzymes"/>
    <property type="match status" value="1"/>
</dbReference>
<dbReference type="KEGG" id="sand:H3309_04890"/>
<evidence type="ECO:0000313" key="1">
    <source>
        <dbReference type="EMBL" id="QMW23818.1"/>
    </source>
</evidence>
<reference evidence="1 2" key="1">
    <citation type="submission" date="2020-07" db="EMBL/GenBank/DDBJ databases">
        <title>Complete genome sequence for Sandaracinobacter sp. M6.</title>
        <authorList>
            <person name="Tang Y."/>
            <person name="Liu Q."/>
            <person name="Guo Z."/>
            <person name="Lei P."/>
            <person name="Huang B."/>
        </authorList>
    </citation>
    <scope>NUCLEOTIDE SEQUENCE [LARGE SCALE GENOMIC DNA]</scope>
    <source>
        <strain evidence="1 2">M6</strain>
    </source>
</reference>
<sequence length="172" mass="18063">MPLLPFMGTTPTIDSNAWVAPGASVIGQVTLGPQSSVWYGCVLRGDVMPIVIGARSNIQDGSVVHVTRKLAATTIGDDVLVGHMAMIHGCTLMDRAFVGLGAIVMDGCVIEPDAMLAAGAMLTPGKRIPAGELWGGRPAVFMRRLTEAEIARNRAGAAGYVELARLHRESQA</sequence>
<dbReference type="InterPro" id="IPR047324">
    <property type="entry name" value="LbH_gamma_CA-like"/>
</dbReference>
<dbReference type="InterPro" id="IPR050484">
    <property type="entry name" value="Transf_Hexapept/Carb_Anhydrase"/>
</dbReference>
<keyword evidence="2" id="KW-1185">Reference proteome</keyword>
<dbReference type="PANTHER" id="PTHR13061:SF29">
    <property type="entry name" value="GAMMA CARBONIC ANHYDRASE-LIKE 1, MITOCHONDRIAL-RELATED"/>
    <property type="match status" value="1"/>
</dbReference>
<protein>
    <submittedName>
        <fullName evidence="1">Gamma carbonic anhydrase family protein</fullName>
    </submittedName>
</protein>
<dbReference type="InterPro" id="IPR011004">
    <property type="entry name" value="Trimer_LpxA-like_sf"/>
</dbReference>
<dbReference type="AlphaFoldDB" id="A0A7G5IKC6"/>
<dbReference type="Proteomes" id="UP000515292">
    <property type="component" value="Chromosome"/>
</dbReference>
<gene>
    <name evidence="1" type="ORF">H3309_04890</name>
</gene>
<dbReference type="RefSeq" id="WP_182297641.1">
    <property type="nucleotide sequence ID" value="NZ_CP059851.1"/>
</dbReference>